<name>A0A2M7BYQ3_9BACT</name>
<evidence type="ECO:0000259" key="7">
    <source>
        <dbReference type="PROSITE" id="PS51900"/>
    </source>
</evidence>
<evidence type="ECO:0008006" key="10">
    <source>
        <dbReference type="Google" id="ProtNLM"/>
    </source>
</evidence>
<evidence type="ECO:0000259" key="6">
    <source>
        <dbReference type="PROSITE" id="PS51898"/>
    </source>
</evidence>
<evidence type="ECO:0000256" key="5">
    <source>
        <dbReference type="PROSITE-ProRule" id="PRU01248"/>
    </source>
</evidence>
<evidence type="ECO:0000313" key="8">
    <source>
        <dbReference type="EMBL" id="PIV12802.1"/>
    </source>
</evidence>
<dbReference type="Proteomes" id="UP000230324">
    <property type="component" value="Unassembled WGS sequence"/>
</dbReference>
<dbReference type="Gene3D" id="1.10.150.130">
    <property type="match status" value="1"/>
</dbReference>
<evidence type="ECO:0000256" key="2">
    <source>
        <dbReference type="ARBA" id="ARBA00022908"/>
    </source>
</evidence>
<evidence type="ECO:0000256" key="1">
    <source>
        <dbReference type="ARBA" id="ARBA00008857"/>
    </source>
</evidence>
<organism evidence="8 9">
    <name type="scientific">Candidatus Nealsonbacteria bacterium CG03_land_8_20_14_0_80_36_12</name>
    <dbReference type="NCBI Taxonomy" id="1974701"/>
    <lineage>
        <taxon>Bacteria</taxon>
        <taxon>Candidatus Nealsoniibacteriota</taxon>
    </lineage>
</organism>
<accession>A0A2M7BYQ3</accession>
<comment type="similarity">
    <text evidence="1">Belongs to the 'phage' integrase family.</text>
</comment>
<dbReference type="InterPro" id="IPR004107">
    <property type="entry name" value="Integrase_SAM-like_N"/>
</dbReference>
<dbReference type="Pfam" id="PF02899">
    <property type="entry name" value="Phage_int_SAM_1"/>
    <property type="match status" value="1"/>
</dbReference>
<dbReference type="PROSITE" id="PS51900">
    <property type="entry name" value="CB"/>
    <property type="match status" value="1"/>
</dbReference>
<dbReference type="PROSITE" id="PS51898">
    <property type="entry name" value="TYR_RECOMBINASE"/>
    <property type="match status" value="1"/>
</dbReference>
<dbReference type="InterPro" id="IPR050090">
    <property type="entry name" value="Tyrosine_recombinase_XerCD"/>
</dbReference>
<reference evidence="9" key="1">
    <citation type="submission" date="2017-09" db="EMBL/GenBank/DDBJ databases">
        <title>Depth-based differentiation of microbial function through sediment-hosted aquifers and enrichment of novel symbionts in the deep terrestrial subsurface.</title>
        <authorList>
            <person name="Probst A.J."/>
            <person name="Ladd B."/>
            <person name="Jarett J.K."/>
            <person name="Geller-Mcgrath D.E."/>
            <person name="Sieber C.M.K."/>
            <person name="Emerson J.B."/>
            <person name="Anantharaman K."/>
            <person name="Thomas B.C."/>
            <person name="Malmstrom R."/>
            <person name="Stieglmeier M."/>
            <person name="Klingl A."/>
            <person name="Woyke T."/>
            <person name="Ryan C.M."/>
            <person name="Banfield J.F."/>
        </authorList>
    </citation>
    <scope>NUCLEOTIDE SEQUENCE [LARGE SCALE GENOMIC DNA]</scope>
</reference>
<dbReference type="InterPro" id="IPR013762">
    <property type="entry name" value="Integrase-like_cat_sf"/>
</dbReference>
<dbReference type="InterPro" id="IPR044068">
    <property type="entry name" value="CB"/>
</dbReference>
<feature type="domain" description="Core-binding (CB)" evidence="7">
    <location>
        <begin position="1"/>
        <end position="88"/>
    </location>
</feature>
<proteinExistence type="inferred from homology"/>
<dbReference type="CDD" id="cd00397">
    <property type="entry name" value="DNA_BRE_C"/>
    <property type="match status" value="1"/>
</dbReference>
<feature type="domain" description="Tyr recombinase" evidence="6">
    <location>
        <begin position="113"/>
        <end position="285"/>
    </location>
</feature>
<keyword evidence="4" id="KW-0233">DNA recombination</keyword>
<keyword evidence="2" id="KW-0229">DNA integration</keyword>
<dbReference type="AlphaFoldDB" id="A0A2M7BYQ3"/>
<dbReference type="PANTHER" id="PTHR30349:SF41">
    <property type="entry name" value="INTEGRASE_RECOMBINASE PROTEIN MJ0367-RELATED"/>
    <property type="match status" value="1"/>
</dbReference>
<dbReference type="PANTHER" id="PTHR30349">
    <property type="entry name" value="PHAGE INTEGRASE-RELATED"/>
    <property type="match status" value="1"/>
</dbReference>
<protein>
    <recommendedName>
        <fullName evidence="10">Integrase</fullName>
    </recommendedName>
</protein>
<dbReference type="InterPro" id="IPR011010">
    <property type="entry name" value="DNA_brk_join_enz"/>
</dbReference>
<dbReference type="EMBL" id="PEUV01000013">
    <property type="protein sequence ID" value="PIV12802.1"/>
    <property type="molecule type" value="Genomic_DNA"/>
</dbReference>
<evidence type="ECO:0000256" key="3">
    <source>
        <dbReference type="ARBA" id="ARBA00023125"/>
    </source>
</evidence>
<sequence length="291" mass="34526">MMIEKIIESFLNHKQAQGYSPLTVENYMSDLNIFSDFLFHLLQKDDFTIELLQQVDDNILDKYLKRYPNLYTKSRKLASVKSFYKYLEDKELVKNTHVKKYQCKKPPEISPIKRSDFYTNEQIDRMELECDNTKYPLRDKLILNLIRTTGMRPREVANISIKHMNLEECKGKVKRKGGVERPFRFSEKTRDLLREYISKNKDEIRKGNGKLFSLNYSGIYGVIRLLGQKCGIHTYPKMFRHIWASEGREKDMDILLMEELGGWKSSKMLKRYGQISEEKEKSEYNKVWGGK</sequence>
<comment type="caution">
    <text evidence="8">The sequence shown here is derived from an EMBL/GenBank/DDBJ whole genome shotgun (WGS) entry which is preliminary data.</text>
</comment>
<dbReference type="GO" id="GO:0003677">
    <property type="term" value="F:DNA binding"/>
    <property type="evidence" value="ECO:0007669"/>
    <property type="project" value="UniProtKB-UniRule"/>
</dbReference>
<dbReference type="Pfam" id="PF00589">
    <property type="entry name" value="Phage_integrase"/>
    <property type="match status" value="1"/>
</dbReference>
<evidence type="ECO:0000256" key="4">
    <source>
        <dbReference type="ARBA" id="ARBA00023172"/>
    </source>
</evidence>
<gene>
    <name evidence="8" type="ORF">COS47_00630</name>
</gene>
<dbReference type="SUPFAM" id="SSF56349">
    <property type="entry name" value="DNA breaking-rejoining enzymes"/>
    <property type="match status" value="1"/>
</dbReference>
<keyword evidence="3 5" id="KW-0238">DNA-binding</keyword>
<dbReference type="Gene3D" id="1.10.443.10">
    <property type="entry name" value="Intergrase catalytic core"/>
    <property type="match status" value="1"/>
</dbReference>
<evidence type="ECO:0000313" key="9">
    <source>
        <dbReference type="Proteomes" id="UP000230324"/>
    </source>
</evidence>
<dbReference type="InterPro" id="IPR002104">
    <property type="entry name" value="Integrase_catalytic"/>
</dbReference>
<dbReference type="GO" id="GO:0006310">
    <property type="term" value="P:DNA recombination"/>
    <property type="evidence" value="ECO:0007669"/>
    <property type="project" value="UniProtKB-KW"/>
</dbReference>
<dbReference type="GO" id="GO:0015074">
    <property type="term" value="P:DNA integration"/>
    <property type="evidence" value="ECO:0007669"/>
    <property type="project" value="UniProtKB-KW"/>
</dbReference>
<dbReference type="InterPro" id="IPR010998">
    <property type="entry name" value="Integrase_recombinase_N"/>
</dbReference>